<dbReference type="GO" id="GO:0008901">
    <property type="term" value="F:ferredoxin hydrogenase activity"/>
    <property type="evidence" value="ECO:0007669"/>
    <property type="project" value="InterPro"/>
</dbReference>
<dbReference type="GO" id="GO:0033748">
    <property type="term" value="F:hydrogenase (acceptor) activity"/>
    <property type="evidence" value="ECO:0007669"/>
    <property type="project" value="UniProtKB-EC"/>
</dbReference>
<feature type="binding site" evidence="9">
    <location>
        <position position="42"/>
    </location>
    <ligand>
        <name>Mg(2+)</name>
        <dbReference type="ChEBI" id="CHEBI:18420"/>
    </ligand>
</feature>
<name>A0A653AHW9_UNCDX</name>
<feature type="binding site" evidence="9">
    <location>
        <position position="525"/>
    </location>
    <ligand>
        <name>Ni(2+)</name>
        <dbReference type="ChEBI" id="CHEBI:49786"/>
    </ligand>
</feature>
<dbReference type="NCBIfam" id="NF033181">
    <property type="entry name" value="NiFeSe_hydrog"/>
    <property type="match status" value="1"/>
</dbReference>
<feature type="binding site" evidence="9">
    <location>
        <position position="528"/>
    </location>
    <ligand>
        <name>Fe cation</name>
        <dbReference type="ChEBI" id="CHEBI:24875"/>
    </ligand>
</feature>
<keyword evidence="9" id="KW-0408">Iron</keyword>
<proteinExistence type="inferred from homology"/>
<gene>
    <name evidence="11" type="primary">hyaB</name>
    <name evidence="11" type="ORF">TRIP_B50477</name>
</gene>
<dbReference type="InterPro" id="IPR029014">
    <property type="entry name" value="NiFe-Hase_large"/>
</dbReference>
<dbReference type="EC" id="1.12.99.6" evidence="11"/>
<dbReference type="InterPro" id="IPR050867">
    <property type="entry name" value="NiFe/NiFeSe_hydrgnase_LSU"/>
</dbReference>
<dbReference type="PROSITE" id="PS00507">
    <property type="entry name" value="NI_HGENASE_L_1"/>
    <property type="match status" value="1"/>
</dbReference>
<reference evidence="11" key="1">
    <citation type="submission" date="2018-07" db="EMBL/GenBank/DDBJ databases">
        <authorList>
            <consortium name="Genoscope - CEA"/>
            <person name="William W."/>
        </authorList>
    </citation>
    <scope>NUCLEOTIDE SEQUENCE</scope>
    <source>
        <strain evidence="11">IK1</strain>
    </source>
</reference>
<evidence type="ECO:0000256" key="1">
    <source>
        <dbReference type="ARBA" id="ARBA00001967"/>
    </source>
</evidence>
<dbReference type="AlphaFoldDB" id="A0A653AHW9"/>
<dbReference type="InterPro" id="IPR001501">
    <property type="entry name" value="Ni-dep_hyd_lsu"/>
</dbReference>
<feature type="binding site" evidence="9">
    <location>
        <position position="531"/>
    </location>
    <ligand>
        <name>Mg(2+)</name>
        <dbReference type="ChEBI" id="CHEBI:18420"/>
    </ligand>
</feature>
<comment type="cofactor">
    <cofactor evidence="1 9">
        <name>Ni(2+)</name>
        <dbReference type="ChEBI" id="CHEBI:49786"/>
    </cofactor>
</comment>
<keyword evidence="7" id="KW-0574">Periplasm</keyword>
<dbReference type="GO" id="GO:0016151">
    <property type="term" value="F:nickel cation binding"/>
    <property type="evidence" value="ECO:0007669"/>
    <property type="project" value="InterPro"/>
</dbReference>
<comment type="subcellular location">
    <subcellularLocation>
        <location evidence="2">Periplasm</location>
    </subcellularLocation>
</comment>
<evidence type="ECO:0000256" key="8">
    <source>
        <dbReference type="ARBA" id="ARBA00023002"/>
    </source>
</evidence>
<evidence type="ECO:0000256" key="4">
    <source>
        <dbReference type="ARBA" id="ARBA00011771"/>
    </source>
</evidence>
<evidence type="ECO:0000256" key="7">
    <source>
        <dbReference type="ARBA" id="ARBA00022764"/>
    </source>
</evidence>
<dbReference type="Gene3D" id="1.10.645.10">
    <property type="entry name" value="Cytochrome-c3 Hydrogenase, chain B"/>
    <property type="match status" value="1"/>
</dbReference>
<evidence type="ECO:0000313" key="11">
    <source>
        <dbReference type="EMBL" id="VBB47682.1"/>
    </source>
</evidence>
<comment type="subunit">
    <text evidence="4">Heterodimer of a large and a small subunit.</text>
</comment>
<evidence type="ECO:0000256" key="3">
    <source>
        <dbReference type="ARBA" id="ARBA00009292"/>
    </source>
</evidence>
<keyword evidence="6 9" id="KW-0479">Metal-binding</keyword>
<keyword evidence="8 10" id="KW-0560">Oxidoreductase</keyword>
<feature type="binding site" evidence="9">
    <location>
        <position position="64"/>
    </location>
    <ligand>
        <name>Ni(2+)</name>
        <dbReference type="ChEBI" id="CHEBI:49786"/>
    </ligand>
</feature>
<keyword evidence="9" id="KW-0460">Magnesium</keyword>
<dbReference type="SUPFAM" id="SSF56762">
    <property type="entry name" value="HydB/Nqo4-like"/>
    <property type="match status" value="1"/>
</dbReference>
<feature type="binding site" evidence="9">
    <location>
        <position position="61"/>
    </location>
    <ligand>
        <name>Ni(2+)</name>
        <dbReference type="ChEBI" id="CHEBI:49786"/>
    </ligand>
</feature>
<dbReference type="PANTHER" id="PTHR42958">
    <property type="entry name" value="HYDROGENASE-2 LARGE CHAIN"/>
    <property type="match status" value="1"/>
</dbReference>
<evidence type="ECO:0000256" key="2">
    <source>
        <dbReference type="ARBA" id="ARBA00004418"/>
    </source>
</evidence>
<dbReference type="PANTHER" id="PTHR42958:SF2">
    <property type="entry name" value="UPTAKE HYDROGENASE LARGE SUBUNIT"/>
    <property type="match status" value="1"/>
</dbReference>
<evidence type="ECO:0000256" key="6">
    <source>
        <dbReference type="ARBA" id="ARBA00022723"/>
    </source>
</evidence>
<accession>A0A653AHW9</accession>
<protein>
    <submittedName>
        <fullName evidence="11">Hydrogenase 1, large subunit</fullName>
        <ecNumber evidence="11">1.12.99.6</ecNumber>
    </submittedName>
</protein>
<dbReference type="Pfam" id="PF00374">
    <property type="entry name" value="NiFeSe_Hases"/>
    <property type="match status" value="1"/>
</dbReference>
<comment type="cofactor">
    <cofactor evidence="9">
        <name>Fe cation</name>
        <dbReference type="ChEBI" id="CHEBI:24875"/>
    </cofactor>
</comment>
<dbReference type="InterPro" id="IPR018194">
    <property type="entry name" value="Ni-dep_hyd_lsu_Ni_BS"/>
</dbReference>
<comment type="similarity">
    <text evidence="3 10">Belongs to the [NiFe]/[NiFeSe] hydrogenase large subunit family.</text>
</comment>
<dbReference type="FunFam" id="1.10.645.10:FF:000002">
    <property type="entry name" value="Hydrogenase 2 large subunit"/>
    <property type="match status" value="1"/>
</dbReference>
<organism evidence="11">
    <name type="scientific">Uncultured Desulfatiglans sp</name>
    <dbReference type="NCBI Taxonomy" id="1748965"/>
    <lineage>
        <taxon>Bacteria</taxon>
        <taxon>Pseudomonadati</taxon>
        <taxon>Thermodesulfobacteriota</taxon>
        <taxon>Desulfobacteria</taxon>
        <taxon>Desulfatiglandales</taxon>
        <taxon>Desulfatiglandaceae</taxon>
        <taxon>Desulfatiglans</taxon>
        <taxon>environmental samples</taxon>
    </lineage>
</organism>
<evidence type="ECO:0000256" key="5">
    <source>
        <dbReference type="ARBA" id="ARBA00022596"/>
    </source>
</evidence>
<evidence type="ECO:0000256" key="10">
    <source>
        <dbReference type="RuleBase" id="RU003896"/>
    </source>
</evidence>
<keyword evidence="5 9" id="KW-0533">Nickel</keyword>
<dbReference type="PROSITE" id="PS00508">
    <property type="entry name" value="NI_HGENASE_L_2"/>
    <property type="match status" value="1"/>
</dbReference>
<evidence type="ECO:0000256" key="9">
    <source>
        <dbReference type="PIRSR" id="PIRSR601501-1"/>
    </source>
</evidence>
<sequence length="546" mass="60800">MAKRITIDPVTRIEGHLRIEVEVADGKVVNAWSSGQMFRGIEMILKGRDPRDAPLFTQRSCGVCTYVHYLASIRAIEAAVGVEVPENARILRNLLHGTQYQHDHIIHFYHLHALDWVDILSALKADPQKTAALAENVSQARWGGTAYFKQVQERIKTFVESGQLGPFNNAYWGHSAYALPPEANLMAVSHYLEALRLQAKAAQMHAIFGAKNPHLQSLVVGGITCAMDLTPDRIAEFLYLWKETQAFVRNVYLPDILAIGSFYKDWAALGGTSNFLAWGDFPEGEKEPESLFMPRGVVMNRDIAAVRPAEQEKVTEHIAHSWYEGNTDQHPYKGQTAPQHGDYDPDNRYSWIKAPRYEGEPCEVGPLARMLVAYARGKDGARKLVDDTLARLGVPVSALFSTLGRTAARALETVLVGDAMEGWVMKLVENLKAGQDTIYQAWSMPDKGMGCGLNDVPRGSLGHWIEIEDKKIKNYQYVVPSTWNLGPRCSNGKLGPVEQALIGTPVADPKRPVEVLRTVHSFDPCIACAVHMIDPRSNEVYEIHVL</sequence>
<feature type="binding site" evidence="9">
    <location>
        <position position="64"/>
    </location>
    <ligand>
        <name>Fe cation</name>
        <dbReference type="ChEBI" id="CHEBI:24875"/>
    </ligand>
</feature>
<dbReference type="GO" id="GO:0042597">
    <property type="term" value="C:periplasmic space"/>
    <property type="evidence" value="ECO:0007669"/>
    <property type="project" value="UniProtKB-SubCell"/>
</dbReference>
<dbReference type="EMBL" id="UPXX01000032">
    <property type="protein sequence ID" value="VBB47682.1"/>
    <property type="molecule type" value="Genomic_DNA"/>
</dbReference>